<sequence length="30" mass="3423">MTSQDVEERTQEVKDLITPELLQHLVALGE</sequence>
<feature type="non-terminal residue" evidence="1">
    <location>
        <position position="30"/>
    </location>
</feature>
<dbReference type="AlphaFoldDB" id="A0A0F9C737"/>
<organism evidence="1">
    <name type="scientific">marine sediment metagenome</name>
    <dbReference type="NCBI Taxonomy" id="412755"/>
    <lineage>
        <taxon>unclassified sequences</taxon>
        <taxon>metagenomes</taxon>
        <taxon>ecological metagenomes</taxon>
    </lineage>
</organism>
<protein>
    <submittedName>
        <fullName evidence="1">Uncharacterized protein</fullName>
    </submittedName>
</protein>
<evidence type="ECO:0000313" key="1">
    <source>
        <dbReference type="EMBL" id="KKK92416.1"/>
    </source>
</evidence>
<name>A0A0F9C737_9ZZZZ</name>
<comment type="caution">
    <text evidence="1">The sequence shown here is derived from an EMBL/GenBank/DDBJ whole genome shotgun (WGS) entry which is preliminary data.</text>
</comment>
<gene>
    <name evidence="1" type="ORF">LCGC14_2703140</name>
</gene>
<dbReference type="EMBL" id="LAZR01048220">
    <property type="protein sequence ID" value="KKK92416.1"/>
    <property type="molecule type" value="Genomic_DNA"/>
</dbReference>
<proteinExistence type="predicted"/>
<reference evidence="1" key="1">
    <citation type="journal article" date="2015" name="Nature">
        <title>Complex archaea that bridge the gap between prokaryotes and eukaryotes.</title>
        <authorList>
            <person name="Spang A."/>
            <person name="Saw J.H."/>
            <person name="Jorgensen S.L."/>
            <person name="Zaremba-Niedzwiedzka K."/>
            <person name="Martijn J."/>
            <person name="Lind A.E."/>
            <person name="van Eijk R."/>
            <person name="Schleper C."/>
            <person name="Guy L."/>
            <person name="Ettema T.J."/>
        </authorList>
    </citation>
    <scope>NUCLEOTIDE SEQUENCE</scope>
</reference>
<accession>A0A0F9C737</accession>